<comment type="caution">
    <text evidence="2">The sequence shown here is derived from an EMBL/GenBank/DDBJ whole genome shotgun (WGS) entry which is preliminary data.</text>
</comment>
<feature type="signal peptide" evidence="1">
    <location>
        <begin position="1"/>
        <end position="15"/>
    </location>
</feature>
<gene>
    <name evidence="2" type="ORF">COU23_02855</name>
</gene>
<feature type="chain" id="PRO_5014979976" evidence="1">
    <location>
        <begin position="16"/>
        <end position="123"/>
    </location>
</feature>
<keyword evidence="1" id="KW-0732">Signal</keyword>
<evidence type="ECO:0000256" key="1">
    <source>
        <dbReference type="SAM" id="SignalP"/>
    </source>
</evidence>
<name>A0A2M6WAD0_9BACT</name>
<accession>A0A2M6WAD0</accession>
<sequence>MTLVLLFSFALTASAANSITNRLKGRLLLQVEKGGAIWYVNPTDSQKYQVTFANALSLFQSFALGITNADLVKIPADTNSIDPYLDSDNDGYPDKQELQNGYSPYIAGIGQGRFKTDNNLAKR</sequence>
<evidence type="ECO:0000313" key="3">
    <source>
        <dbReference type="Proteomes" id="UP000231464"/>
    </source>
</evidence>
<organism evidence="2 3">
    <name type="scientific">Candidatus Kuenenbacteria bacterium CG10_big_fil_rev_8_21_14_0_10_36_11</name>
    <dbReference type="NCBI Taxonomy" id="1974618"/>
    <lineage>
        <taxon>Bacteria</taxon>
        <taxon>Candidatus Kueneniibacteriota</taxon>
    </lineage>
</organism>
<dbReference type="Proteomes" id="UP000231464">
    <property type="component" value="Unassembled WGS sequence"/>
</dbReference>
<reference evidence="3" key="1">
    <citation type="submission" date="2017-09" db="EMBL/GenBank/DDBJ databases">
        <title>Depth-based differentiation of microbial function through sediment-hosted aquifers and enrichment of novel symbionts in the deep terrestrial subsurface.</title>
        <authorList>
            <person name="Probst A.J."/>
            <person name="Ladd B."/>
            <person name="Jarett J.K."/>
            <person name="Geller-Mcgrath D.E."/>
            <person name="Sieber C.M.K."/>
            <person name="Emerson J.B."/>
            <person name="Anantharaman K."/>
            <person name="Thomas B.C."/>
            <person name="Malmstrom R."/>
            <person name="Stieglmeier M."/>
            <person name="Klingl A."/>
            <person name="Woyke T."/>
            <person name="Ryan C.M."/>
            <person name="Banfield J.F."/>
        </authorList>
    </citation>
    <scope>NUCLEOTIDE SEQUENCE [LARGE SCALE GENOMIC DNA]</scope>
</reference>
<dbReference type="AlphaFoldDB" id="A0A2M6WAD0"/>
<dbReference type="EMBL" id="PFBP01000045">
    <property type="protein sequence ID" value="PIT89645.1"/>
    <property type="molecule type" value="Genomic_DNA"/>
</dbReference>
<feature type="non-terminal residue" evidence="2">
    <location>
        <position position="123"/>
    </location>
</feature>
<evidence type="ECO:0000313" key="2">
    <source>
        <dbReference type="EMBL" id="PIT89645.1"/>
    </source>
</evidence>
<protein>
    <submittedName>
        <fullName evidence="2">Uncharacterized protein</fullName>
    </submittedName>
</protein>
<proteinExistence type="predicted"/>